<comment type="caution">
    <text evidence="1">The sequence shown here is derived from an EMBL/GenBank/DDBJ whole genome shotgun (WGS) entry which is preliminary data.</text>
</comment>
<evidence type="ECO:0000313" key="1">
    <source>
        <dbReference type="EMBL" id="CAJ1392504.1"/>
    </source>
</evidence>
<sequence>MAAADSKRLTAQRKRAACGELRALASELGVQDDNLRLDMTAEQFRRAAGRLVESCATPDQRRQLERAVNRYQNIVVPPLPGRAAENARCQGEEAGVEEARRTFRLRATGCLFTYNSADFRRVVWPEFIAWLRTLNFLLRWTATMEESLRSLVAGRLHMHVFMEFKQAVDWTSLQSVLFQGVTPHASPCTARGPSVRDALNRGHFYVFADKQGTLEVATSGWVPWSDYSVKGWWIDNLWTEHKLRHDVYLDYACKIRVGFSGLATAVESAQSIMVRCAFQQKQQEIAGRLELLKRPFRPDVLEALRPWANQYAELKMRYKFLVLRGGSQTGKSTLAKFARRRFWVEFQREEHGYILFDNVNHMDFVLNERALFQLLRAAFVLERAGGFKVLRGWGELFLPEGFRAAV</sequence>
<name>A0AA36IRF0_9DINO</name>
<accession>A0AA36IRF0</accession>
<keyword evidence="2" id="KW-1185">Reference proteome</keyword>
<dbReference type="EMBL" id="CAUJNA010002345">
    <property type="protein sequence ID" value="CAJ1392504.1"/>
    <property type="molecule type" value="Genomic_DNA"/>
</dbReference>
<evidence type="ECO:0000313" key="2">
    <source>
        <dbReference type="Proteomes" id="UP001178507"/>
    </source>
</evidence>
<dbReference type="AlphaFoldDB" id="A0AA36IRF0"/>
<protein>
    <submittedName>
        <fullName evidence="1">Uncharacterized protein</fullName>
    </submittedName>
</protein>
<proteinExistence type="predicted"/>
<organism evidence="1 2">
    <name type="scientific">Effrenium voratum</name>
    <dbReference type="NCBI Taxonomy" id="2562239"/>
    <lineage>
        <taxon>Eukaryota</taxon>
        <taxon>Sar</taxon>
        <taxon>Alveolata</taxon>
        <taxon>Dinophyceae</taxon>
        <taxon>Suessiales</taxon>
        <taxon>Symbiodiniaceae</taxon>
        <taxon>Effrenium</taxon>
    </lineage>
</organism>
<gene>
    <name evidence="1" type="ORF">EVOR1521_LOCUS17583</name>
</gene>
<dbReference type="Proteomes" id="UP001178507">
    <property type="component" value="Unassembled WGS sequence"/>
</dbReference>
<reference evidence="1" key="1">
    <citation type="submission" date="2023-08" db="EMBL/GenBank/DDBJ databases">
        <authorList>
            <person name="Chen Y."/>
            <person name="Shah S."/>
            <person name="Dougan E. K."/>
            <person name="Thang M."/>
            <person name="Chan C."/>
        </authorList>
    </citation>
    <scope>NUCLEOTIDE SEQUENCE</scope>
</reference>